<protein>
    <submittedName>
        <fullName evidence="3">ABC transporter substrate-binding protein</fullName>
    </submittedName>
</protein>
<dbReference type="Proteomes" id="UP001230908">
    <property type="component" value="Unassembled WGS sequence"/>
</dbReference>
<dbReference type="PIRSF" id="PIRSF002741">
    <property type="entry name" value="MppA"/>
    <property type="match status" value="1"/>
</dbReference>
<dbReference type="PROSITE" id="PS51257">
    <property type="entry name" value="PROKAR_LIPOPROTEIN"/>
    <property type="match status" value="1"/>
</dbReference>
<name>A0ABU0ZDK2_9ACTN</name>
<accession>A0ABU0ZDK2</accession>
<organism evidence="3 4">
    <name type="scientific">Phytohabitans maris</name>
    <dbReference type="NCBI Taxonomy" id="3071409"/>
    <lineage>
        <taxon>Bacteria</taxon>
        <taxon>Bacillati</taxon>
        <taxon>Actinomycetota</taxon>
        <taxon>Actinomycetes</taxon>
        <taxon>Micromonosporales</taxon>
        <taxon>Micromonosporaceae</taxon>
    </lineage>
</organism>
<dbReference type="CDD" id="cd08492">
    <property type="entry name" value="PBP2_NikA_DppA_OppA_like_15"/>
    <property type="match status" value="1"/>
</dbReference>
<reference evidence="3 4" key="1">
    <citation type="submission" date="2023-08" db="EMBL/GenBank/DDBJ databases">
        <title>Phytohabitans sansha sp. nov., isolated from marine sediment.</title>
        <authorList>
            <person name="Zhao Y."/>
            <person name="Yi K."/>
        </authorList>
    </citation>
    <scope>NUCLEOTIDE SEQUENCE [LARGE SCALE GENOMIC DNA]</scope>
    <source>
        <strain evidence="3 4">ZYX-F-186</strain>
    </source>
</reference>
<dbReference type="InterPro" id="IPR039424">
    <property type="entry name" value="SBP_5"/>
</dbReference>
<evidence type="ECO:0000259" key="2">
    <source>
        <dbReference type="Pfam" id="PF00496"/>
    </source>
</evidence>
<evidence type="ECO:0000313" key="4">
    <source>
        <dbReference type="Proteomes" id="UP001230908"/>
    </source>
</evidence>
<dbReference type="SUPFAM" id="SSF53850">
    <property type="entry name" value="Periplasmic binding protein-like II"/>
    <property type="match status" value="1"/>
</dbReference>
<dbReference type="InterPro" id="IPR000914">
    <property type="entry name" value="SBP_5_dom"/>
</dbReference>
<comment type="caution">
    <text evidence="3">The sequence shown here is derived from an EMBL/GenBank/DDBJ whole genome shotgun (WGS) entry which is preliminary data.</text>
</comment>
<dbReference type="EMBL" id="JAVHUY010000009">
    <property type="protein sequence ID" value="MDQ7905129.1"/>
    <property type="molecule type" value="Genomic_DNA"/>
</dbReference>
<gene>
    <name evidence="3" type="ORF">RB614_11410</name>
</gene>
<dbReference type="RefSeq" id="WP_308712403.1">
    <property type="nucleotide sequence ID" value="NZ_JAVHUY010000009.1"/>
</dbReference>
<feature type="signal peptide" evidence="1">
    <location>
        <begin position="1"/>
        <end position="38"/>
    </location>
</feature>
<feature type="domain" description="Solute-binding protein family 5" evidence="2">
    <location>
        <begin position="96"/>
        <end position="450"/>
    </location>
</feature>
<keyword evidence="1" id="KW-0732">Signal</keyword>
<dbReference type="Gene3D" id="3.10.105.10">
    <property type="entry name" value="Dipeptide-binding Protein, Domain 3"/>
    <property type="match status" value="1"/>
</dbReference>
<feature type="chain" id="PRO_5045055933" evidence="1">
    <location>
        <begin position="39"/>
        <end position="545"/>
    </location>
</feature>
<dbReference type="PANTHER" id="PTHR30290">
    <property type="entry name" value="PERIPLASMIC BINDING COMPONENT OF ABC TRANSPORTER"/>
    <property type="match status" value="1"/>
</dbReference>
<sequence length="545" mass="56993">MTASRPGQRRRPSTLARAGVGLAAAATLLVACSSGDGAASSSASDTPRRGGALKIGVAGDPGCLDPQQNGNASSINISRQVVDSLTDLDPQTGATAPWLATSWTVNPDATQFTFTLRDGVTFSDGSPLTAEVVKKNFDTVVTLGAATSLVTGYLAGYQGTTALDAHTVRVDFKQPNAGFLQATSVVQLGILSAGTVAKSAAERCQAGNLVGTGPFVLESYTANQSALLNRRAGYAWPSEVSRHRDEAYLDSVEFDIVSEASVRTGALQSGQLDAVTDVQPDDEASFGSGGFSLLARANPGVVNTLFPKPTSAFAADPVIRKAIQTGLDRSQLTAVLSGSYQPATSVLAKTTPGYKDEQPALKSDPAAAGKLLDDAGWAKGGDGIRAKDGRRLSLDVVFISSVVTNQSVLAVVQQQLKDLGIELKLRPLAVADYLKAAQDPTVNFTFGNFTRPDLDILRSAFSSAAATSPKLTDDALEQLYVRARSTADATARAAIGAEIQDRLIAGAYAIPVYELSQVAAHSGAVRGLRFESSSRLVFYDTWLDR</sequence>
<evidence type="ECO:0000256" key="1">
    <source>
        <dbReference type="SAM" id="SignalP"/>
    </source>
</evidence>
<dbReference type="Gene3D" id="3.40.190.10">
    <property type="entry name" value="Periplasmic binding protein-like II"/>
    <property type="match status" value="1"/>
</dbReference>
<dbReference type="Pfam" id="PF00496">
    <property type="entry name" value="SBP_bac_5"/>
    <property type="match status" value="1"/>
</dbReference>
<keyword evidence="4" id="KW-1185">Reference proteome</keyword>
<dbReference type="InterPro" id="IPR030678">
    <property type="entry name" value="Peptide/Ni-bd"/>
</dbReference>
<evidence type="ECO:0000313" key="3">
    <source>
        <dbReference type="EMBL" id="MDQ7905129.1"/>
    </source>
</evidence>
<proteinExistence type="predicted"/>